<sequence>MVNTQKNVSKKTPLDTVMEEADSLSSGLQPDGVREEGKTNAENQREDVENVFDGLNDDKNPEDREEEDDNNDCVKGYYKDGYYYDHDPNLLQVTKELEATQLELVEQRKLTQKMKRMMEHIQNKFKDLAESDNDPSVEIMAEERAHKQT</sequence>
<evidence type="ECO:0000313" key="2">
    <source>
        <dbReference type="EnsemblPlants" id="cds.evm.model.01.1862"/>
    </source>
</evidence>
<proteinExistence type="predicted"/>
<name>A0A803NIT0_CANSA</name>
<reference evidence="2" key="2">
    <citation type="submission" date="2021-03" db="UniProtKB">
        <authorList>
            <consortium name="EnsemblPlants"/>
        </authorList>
    </citation>
    <scope>IDENTIFICATION</scope>
</reference>
<evidence type="ECO:0000256" key="1">
    <source>
        <dbReference type="SAM" id="MobiDB-lite"/>
    </source>
</evidence>
<dbReference type="Gramene" id="evm.model.01.1862">
    <property type="protein sequence ID" value="cds.evm.model.01.1862"/>
    <property type="gene ID" value="evm.TU.01.1862"/>
</dbReference>
<reference evidence="2" key="1">
    <citation type="submission" date="2018-11" db="EMBL/GenBank/DDBJ databases">
        <authorList>
            <person name="Grassa J C."/>
        </authorList>
    </citation>
    <scope>NUCLEOTIDE SEQUENCE [LARGE SCALE GENOMIC DNA]</scope>
</reference>
<accession>A0A803NIT0</accession>
<dbReference type="EnsemblPlants" id="evm.model.01.1862">
    <property type="protein sequence ID" value="cds.evm.model.01.1862"/>
    <property type="gene ID" value="evm.TU.01.1862"/>
</dbReference>
<organism evidence="2 3">
    <name type="scientific">Cannabis sativa</name>
    <name type="common">Hemp</name>
    <name type="synonym">Marijuana</name>
    <dbReference type="NCBI Taxonomy" id="3483"/>
    <lineage>
        <taxon>Eukaryota</taxon>
        <taxon>Viridiplantae</taxon>
        <taxon>Streptophyta</taxon>
        <taxon>Embryophyta</taxon>
        <taxon>Tracheophyta</taxon>
        <taxon>Spermatophyta</taxon>
        <taxon>Magnoliopsida</taxon>
        <taxon>eudicotyledons</taxon>
        <taxon>Gunneridae</taxon>
        <taxon>Pentapetalae</taxon>
        <taxon>rosids</taxon>
        <taxon>fabids</taxon>
        <taxon>Rosales</taxon>
        <taxon>Cannabaceae</taxon>
        <taxon>Cannabis</taxon>
    </lineage>
</organism>
<dbReference type="Proteomes" id="UP000596661">
    <property type="component" value="Chromosome 1"/>
</dbReference>
<keyword evidence="3" id="KW-1185">Reference proteome</keyword>
<protein>
    <submittedName>
        <fullName evidence="2">Uncharacterized protein</fullName>
    </submittedName>
</protein>
<feature type="compositionally biased region" description="Basic and acidic residues" evidence="1">
    <location>
        <begin position="32"/>
        <end position="48"/>
    </location>
</feature>
<dbReference type="AlphaFoldDB" id="A0A803NIT0"/>
<evidence type="ECO:0000313" key="3">
    <source>
        <dbReference type="Proteomes" id="UP000596661"/>
    </source>
</evidence>
<feature type="region of interest" description="Disordered" evidence="1">
    <location>
        <begin position="1"/>
        <end position="73"/>
    </location>
</feature>
<dbReference type="EMBL" id="UZAU01000052">
    <property type="status" value="NOT_ANNOTATED_CDS"/>
    <property type="molecule type" value="Genomic_DNA"/>
</dbReference>